<protein>
    <recommendedName>
        <fullName evidence="7">UDP-3-O-acylglucosamine N-acyltransferase</fullName>
        <ecNumber evidence="7">2.3.1.191</ecNumber>
    </recommendedName>
</protein>
<evidence type="ECO:0000259" key="9">
    <source>
        <dbReference type="Pfam" id="PF04613"/>
    </source>
</evidence>
<dbReference type="Gene3D" id="3.40.1390.10">
    <property type="entry name" value="MurE/MurF, N-terminal domain"/>
    <property type="match status" value="1"/>
</dbReference>
<keyword evidence="4 7" id="KW-0677">Repeat</keyword>
<dbReference type="NCBIfam" id="TIGR01853">
    <property type="entry name" value="lipid_A_lpxD"/>
    <property type="match status" value="1"/>
</dbReference>
<dbReference type="InterPro" id="IPR020573">
    <property type="entry name" value="UDP_GlcNAc_AcTrfase_non-rep"/>
</dbReference>
<dbReference type="CDD" id="cd03352">
    <property type="entry name" value="LbH_LpxD"/>
    <property type="match status" value="1"/>
</dbReference>
<comment type="similarity">
    <text evidence="7">Belongs to the transferase hexapeptide repeat family. LpxD subfamily.</text>
</comment>
<evidence type="ECO:0000256" key="2">
    <source>
        <dbReference type="ARBA" id="ARBA00022556"/>
    </source>
</evidence>
<dbReference type="InterPro" id="IPR007691">
    <property type="entry name" value="LpxD"/>
</dbReference>
<evidence type="ECO:0000256" key="1">
    <source>
        <dbReference type="ARBA" id="ARBA00022516"/>
    </source>
</evidence>
<dbReference type="GO" id="GO:0016410">
    <property type="term" value="F:N-acyltransferase activity"/>
    <property type="evidence" value="ECO:0007669"/>
    <property type="project" value="InterPro"/>
</dbReference>
<reference evidence="10 11" key="1">
    <citation type="submission" date="2016-10" db="EMBL/GenBank/DDBJ databases">
        <authorList>
            <person name="de Groot N.N."/>
        </authorList>
    </citation>
    <scope>NUCLEOTIDE SEQUENCE [LARGE SCALE GENOMIC DNA]</scope>
    <source>
        <strain evidence="10 11">ASO4-2</strain>
    </source>
</reference>
<dbReference type="InterPro" id="IPR001451">
    <property type="entry name" value="Hexapep"/>
</dbReference>
<gene>
    <name evidence="7" type="primary">lpxD</name>
    <name evidence="10" type="ORF">SAMN05660653_01350</name>
</gene>
<dbReference type="GO" id="GO:0016020">
    <property type="term" value="C:membrane"/>
    <property type="evidence" value="ECO:0007669"/>
    <property type="project" value="GOC"/>
</dbReference>
<dbReference type="STRING" id="617002.SAMN05660653_01350"/>
<dbReference type="PANTHER" id="PTHR43378">
    <property type="entry name" value="UDP-3-O-ACYLGLUCOSAMINE N-ACYLTRANSFERASE"/>
    <property type="match status" value="1"/>
</dbReference>
<proteinExistence type="inferred from homology"/>
<comment type="subunit">
    <text evidence="7">Homotrimer.</text>
</comment>
<evidence type="ECO:0000313" key="11">
    <source>
        <dbReference type="Proteomes" id="UP000198771"/>
    </source>
</evidence>
<evidence type="ECO:0000256" key="7">
    <source>
        <dbReference type="HAMAP-Rule" id="MF_00523"/>
    </source>
</evidence>
<dbReference type="GO" id="GO:0103118">
    <property type="term" value="F:UDP-3-O-[(3R)-3-hydroxyacyl]-glucosamine N-acyltransferase activity"/>
    <property type="evidence" value="ECO:0007669"/>
    <property type="project" value="UniProtKB-EC"/>
</dbReference>
<dbReference type="PANTHER" id="PTHR43378:SF2">
    <property type="entry name" value="UDP-3-O-ACYLGLUCOSAMINE N-ACYLTRANSFERASE 1, MITOCHONDRIAL-RELATED"/>
    <property type="match status" value="1"/>
</dbReference>
<accession>A0A1G6C6K4</accession>
<dbReference type="UniPathway" id="UPA00973"/>
<dbReference type="HAMAP" id="MF_00523">
    <property type="entry name" value="LpxD"/>
    <property type="match status" value="1"/>
</dbReference>
<comment type="function">
    <text evidence="7">Catalyzes the N-acylation of UDP-3-O-acylglucosamine using 3-hydroxyacyl-ACP as the acyl donor. Is involved in the biosynthesis of lipid A, a phosphorylated glycolipid that anchors the lipopolysaccharide to the outer membrane of the cell.</text>
</comment>
<keyword evidence="8" id="KW-0175">Coiled coil</keyword>
<evidence type="ECO:0000256" key="6">
    <source>
        <dbReference type="ARBA" id="ARBA00023315"/>
    </source>
</evidence>
<comment type="pathway">
    <text evidence="7">Bacterial outer membrane biogenesis; LPS lipid A biosynthesis.</text>
</comment>
<dbReference type="EMBL" id="FMXO01000007">
    <property type="protein sequence ID" value="SDB28438.1"/>
    <property type="molecule type" value="Genomic_DNA"/>
</dbReference>
<keyword evidence="2 7" id="KW-0441">Lipid A biosynthesis</keyword>
<dbReference type="Proteomes" id="UP000198771">
    <property type="component" value="Unassembled WGS sequence"/>
</dbReference>
<dbReference type="GO" id="GO:0009245">
    <property type="term" value="P:lipid A biosynthetic process"/>
    <property type="evidence" value="ECO:0007669"/>
    <property type="project" value="UniProtKB-UniRule"/>
</dbReference>
<keyword evidence="11" id="KW-1185">Reference proteome</keyword>
<dbReference type="OrthoDB" id="9784739at2"/>
<evidence type="ECO:0000256" key="4">
    <source>
        <dbReference type="ARBA" id="ARBA00022737"/>
    </source>
</evidence>
<dbReference type="Pfam" id="PF04613">
    <property type="entry name" value="LpxD"/>
    <property type="match status" value="1"/>
</dbReference>
<dbReference type="NCBIfam" id="NF002060">
    <property type="entry name" value="PRK00892.1"/>
    <property type="match status" value="1"/>
</dbReference>
<dbReference type="RefSeq" id="WP_092119077.1">
    <property type="nucleotide sequence ID" value="NZ_FMXO01000007.1"/>
</dbReference>
<organism evidence="10 11">
    <name type="scientific">Desulfonatronum thiosulfatophilum</name>
    <dbReference type="NCBI Taxonomy" id="617002"/>
    <lineage>
        <taxon>Bacteria</taxon>
        <taxon>Pseudomonadati</taxon>
        <taxon>Thermodesulfobacteriota</taxon>
        <taxon>Desulfovibrionia</taxon>
        <taxon>Desulfovibrionales</taxon>
        <taxon>Desulfonatronaceae</taxon>
        <taxon>Desulfonatronum</taxon>
    </lineage>
</organism>
<dbReference type="SUPFAM" id="SSF51161">
    <property type="entry name" value="Trimeric LpxA-like enzymes"/>
    <property type="match status" value="1"/>
</dbReference>
<dbReference type="Gene3D" id="2.160.10.10">
    <property type="entry name" value="Hexapeptide repeat proteins"/>
    <property type="match status" value="1"/>
</dbReference>
<dbReference type="EC" id="2.3.1.191" evidence="7"/>
<evidence type="ECO:0000256" key="5">
    <source>
        <dbReference type="ARBA" id="ARBA00023098"/>
    </source>
</evidence>
<name>A0A1G6C6K4_9BACT</name>
<keyword evidence="5 7" id="KW-0443">Lipid metabolism</keyword>
<keyword evidence="1 7" id="KW-0444">Lipid biosynthesis</keyword>
<evidence type="ECO:0000256" key="8">
    <source>
        <dbReference type="SAM" id="Coils"/>
    </source>
</evidence>
<comment type="catalytic activity">
    <reaction evidence="7">
        <text>a UDP-3-O-[(3R)-3-hydroxyacyl]-alpha-D-glucosamine + a (3R)-hydroxyacyl-[ACP] = a UDP-2-N,3-O-bis[(3R)-3-hydroxyacyl]-alpha-D-glucosamine + holo-[ACP] + H(+)</text>
        <dbReference type="Rhea" id="RHEA:53836"/>
        <dbReference type="Rhea" id="RHEA-COMP:9685"/>
        <dbReference type="Rhea" id="RHEA-COMP:9945"/>
        <dbReference type="ChEBI" id="CHEBI:15378"/>
        <dbReference type="ChEBI" id="CHEBI:64479"/>
        <dbReference type="ChEBI" id="CHEBI:78827"/>
        <dbReference type="ChEBI" id="CHEBI:137740"/>
        <dbReference type="ChEBI" id="CHEBI:137748"/>
        <dbReference type="EC" id="2.3.1.191"/>
    </reaction>
</comment>
<keyword evidence="6 7" id="KW-0012">Acyltransferase</keyword>
<sequence length="348" mass="36617">MGHTLSELASRLGLPMHGSDTVIQGVAGLEKAGPQDLSFLAGAKYAPLLKTSRAGAVILQQEYLDGVGSALISTNPYLDFTRALRLFATPQGCLTGQSDMAYIHPESSVDDSVTVYPFVFIGKDAQVGKGSTLFSGVYVGENCRIGERVVLYPNVVLMSGTSIGNDVIVHPGTVLGSDGFGYTPCATGLEKMPQVGNLRIDDQVEIGANAAIDRATLGTTHIGAGTKIDNLVQIGHNVEVGAHCILVSQVGVAGSSKLGNRVTLAGQVGIADHLQLGDDCRVGAKSGVNRSLQGGRDYLGSPAVEAKKFMRIAASWNRLPEMGKRLAALEKELALLKTQLSEEENEQQ</sequence>
<keyword evidence="3 7" id="KW-0808">Transferase</keyword>
<evidence type="ECO:0000313" key="10">
    <source>
        <dbReference type="EMBL" id="SDB28438.1"/>
    </source>
</evidence>
<feature type="coiled-coil region" evidence="8">
    <location>
        <begin position="319"/>
        <end position="346"/>
    </location>
</feature>
<evidence type="ECO:0000256" key="3">
    <source>
        <dbReference type="ARBA" id="ARBA00022679"/>
    </source>
</evidence>
<feature type="domain" description="UDP-3-O-[3-hydroxymyristoyl] glucosamine N-acyltransferase non-repeat region" evidence="9">
    <location>
        <begin position="20"/>
        <end position="86"/>
    </location>
</feature>
<dbReference type="Pfam" id="PF00132">
    <property type="entry name" value="Hexapep"/>
    <property type="match status" value="2"/>
</dbReference>
<feature type="active site" description="Proton acceptor" evidence="7">
    <location>
        <position position="236"/>
    </location>
</feature>
<dbReference type="InterPro" id="IPR011004">
    <property type="entry name" value="Trimer_LpxA-like_sf"/>
</dbReference>
<dbReference type="AlphaFoldDB" id="A0A1G6C6K4"/>